<sequence length="66" mass="7337">MLFFAASWGVVMWVLLGEMFSARIRAAALAVGTATNRIANWLGTVSVPSLRDWNLPATHFGMRRSR</sequence>
<evidence type="ECO:0000256" key="1">
    <source>
        <dbReference type="ARBA" id="ARBA00004651"/>
    </source>
</evidence>
<dbReference type="EMBL" id="JACHIW010000001">
    <property type="protein sequence ID" value="MBB5154448.1"/>
    <property type="molecule type" value="Genomic_DNA"/>
</dbReference>
<keyword evidence="3" id="KW-1133">Transmembrane helix</keyword>
<dbReference type="Proteomes" id="UP000584374">
    <property type="component" value="Unassembled WGS sequence"/>
</dbReference>
<reference evidence="6 7" key="1">
    <citation type="submission" date="2020-08" db="EMBL/GenBank/DDBJ databases">
        <title>Sequencing the genomes of 1000 actinobacteria strains.</title>
        <authorList>
            <person name="Klenk H.-P."/>
        </authorList>
    </citation>
    <scope>NUCLEOTIDE SEQUENCE [LARGE SCALE GENOMIC DNA]</scope>
    <source>
        <strain evidence="6 7">DSM 45584</strain>
    </source>
</reference>
<accession>A0A840Q6W8</accession>
<evidence type="ECO:0000259" key="5">
    <source>
        <dbReference type="PROSITE" id="PS50850"/>
    </source>
</evidence>
<dbReference type="InterPro" id="IPR036259">
    <property type="entry name" value="MFS_trans_sf"/>
</dbReference>
<proteinExistence type="predicted"/>
<dbReference type="RefSeq" id="WP_312864183.1">
    <property type="nucleotide sequence ID" value="NZ_JACHIW010000001.1"/>
</dbReference>
<protein>
    <recommendedName>
        <fullName evidence="5">Major facilitator superfamily (MFS) profile domain-containing protein</fullName>
    </recommendedName>
</protein>
<keyword evidence="7" id="KW-1185">Reference proteome</keyword>
<dbReference type="AlphaFoldDB" id="A0A840Q6W8"/>
<gene>
    <name evidence="6" type="ORF">BJ970_001982</name>
</gene>
<evidence type="ECO:0000256" key="4">
    <source>
        <dbReference type="ARBA" id="ARBA00023136"/>
    </source>
</evidence>
<keyword evidence="2" id="KW-0812">Transmembrane</keyword>
<dbReference type="InterPro" id="IPR020846">
    <property type="entry name" value="MFS_dom"/>
</dbReference>
<comment type="subcellular location">
    <subcellularLocation>
        <location evidence="1">Cell membrane</location>
        <topology evidence="1">Multi-pass membrane protein</topology>
    </subcellularLocation>
</comment>
<dbReference type="Pfam" id="PF00083">
    <property type="entry name" value="Sugar_tr"/>
    <property type="match status" value="1"/>
</dbReference>
<evidence type="ECO:0000313" key="7">
    <source>
        <dbReference type="Proteomes" id="UP000584374"/>
    </source>
</evidence>
<dbReference type="InterPro" id="IPR005828">
    <property type="entry name" value="MFS_sugar_transport-like"/>
</dbReference>
<keyword evidence="4" id="KW-0472">Membrane</keyword>
<evidence type="ECO:0000313" key="6">
    <source>
        <dbReference type="EMBL" id="MBB5154448.1"/>
    </source>
</evidence>
<dbReference type="Gene3D" id="1.20.1250.20">
    <property type="entry name" value="MFS general substrate transporter like domains"/>
    <property type="match status" value="1"/>
</dbReference>
<name>A0A840Q6W8_9PSEU</name>
<dbReference type="PROSITE" id="PS50850">
    <property type="entry name" value="MFS"/>
    <property type="match status" value="1"/>
</dbReference>
<feature type="domain" description="Major facilitator superfamily (MFS) profile" evidence="5">
    <location>
        <begin position="1"/>
        <end position="66"/>
    </location>
</feature>
<dbReference type="GO" id="GO:0005886">
    <property type="term" value="C:plasma membrane"/>
    <property type="evidence" value="ECO:0007669"/>
    <property type="project" value="UniProtKB-SubCell"/>
</dbReference>
<evidence type="ECO:0000256" key="3">
    <source>
        <dbReference type="ARBA" id="ARBA00022989"/>
    </source>
</evidence>
<organism evidence="6 7">
    <name type="scientific">Saccharopolyspora phatthalungensis</name>
    <dbReference type="NCBI Taxonomy" id="664693"/>
    <lineage>
        <taxon>Bacteria</taxon>
        <taxon>Bacillati</taxon>
        <taxon>Actinomycetota</taxon>
        <taxon>Actinomycetes</taxon>
        <taxon>Pseudonocardiales</taxon>
        <taxon>Pseudonocardiaceae</taxon>
        <taxon>Saccharopolyspora</taxon>
    </lineage>
</organism>
<evidence type="ECO:0000256" key="2">
    <source>
        <dbReference type="ARBA" id="ARBA00022692"/>
    </source>
</evidence>
<comment type="caution">
    <text evidence="6">The sequence shown here is derived from an EMBL/GenBank/DDBJ whole genome shotgun (WGS) entry which is preliminary data.</text>
</comment>
<dbReference type="GO" id="GO:0022857">
    <property type="term" value="F:transmembrane transporter activity"/>
    <property type="evidence" value="ECO:0007669"/>
    <property type="project" value="InterPro"/>
</dbReference>
<dbReference type="SUPFAM" id="SSF103473">
    <property type="entry name" value="MFS general substrate transporter"/>
    <property type="match status" value="1"/>
</dbReference>